<keyword evidence="5" id="KW-1185">Reference proteome</keyword>
<dbReference type="OrthoDB" id="8481600at2"/>
<dbReference type="NCBIfam" id="TIGR01965">
    <property type="entry name" value="VCBS_repeat"/>
    <property type="match status" value="1"/>
</dbReference>
<evidence type="ECO:0000259" key="3">
    <source>
        <dbReference type="Pfam" id="PF22783"/>
    </source>
</evidence>
<feature type="region of interest" description="Disordered" evidence="1">
    <location>
        <begin position="136"/>
        <end position="170"/>
    </location>
</feature>
<dbReference type="AlphaFoldDB" id="A0A085JLA9"/>
<reference evidence="4 5" key="1">
    <citation type="submission" date="2014-05" db="EMBL/GenBank/DDBJ databases">
        <title>ATOL: Assembling a taxonomically balanced genome-scale reconstruction of the evolutionary history of the Enterobacteriaceae.</title>
        <authorList>
            <person name="Plunkett G.III."/>
            <person name="Neeno-Eckwall E.C."/>
            <person name="Glasner J.D."/>
            <person name="Perna N.T."/>
        </authorList>
    </citation>
    <scope>NUCLEOTIDE SEQUENCE [LARGE SCALE GENOMIC DNA]</scope>
    <source>
        <strain evidence="4 5">ATCC 33301</strain>
    </source>
</reference>
<protein>
    <submittedName>
        <fullName evidence="4">Rhizobiocin/RTX family toxin</fullName>
    </submittedName>
</protein>
<proteinExistence type="predicted"/>
<dbReference type="Gene3D" id="2.60.40.1200">
    <property type="match status" value="1"/>
</dbReference>
<evidence type="ECO:0000259" key="2">
    <source>
        <dbReference type="Pfam" id="PF17803"/>
    </source>
</evidence>
<accession>A0A085JLA9</accession>
<dbReference type="NCBIfam" id="NF033677">
    <property type="entry name" value="biofilm_BapA_N"/>
    <property type="match status" value="1"/>
</dbReference>
<comment type="caution">
    <text evidence="4">The sequence shown here is derived from an EMBL/GenBank/DDBJ whole genome shotgun (WGS) entry which is preliminary data.</text>
</comment>
<feature type="domain" description="RapA2 cadherin-like" evidence="2">
    <location>
        <begin position="239"/>
        <end position="304"/>
    </location>
</feature>
<dbReference type="RefSeq" id="WP_038010939.1">
    <property type="nucleotide sequence ID" value="NZ_JMPR01000016.1"/>
</dbReference>
<evidence type="ECO:0000313" key="5">
    <source>
        <dbReference type="Proteomes" id="UP000028602"/>
    </source>
</evidence>
<dbReference type="InterPro" id="IPR040853">
    <property type="entry name" value="RapA2_cadherin-like"/>
</dbReference>
<evidence type="ECO:0000313" key="4">
    <source>
        <dbReference type="EMBL" id="KFD21255.1"/>
    </source>
</evidence>
<dbReference type="Pfam" id="PF17963">
    <property type="entry name" value="Big_9"/>
    <property type="match status" value="1"/>
</dbReference>
<feature type="non-terminal residue" evidence="4">
    <location>
        <position position="330"/>
    </location>
</feature>
<dbReference type="eggNOG" id="COG2304">
    <property type="taxonomic scope" value="Bacteria"/>
</dbReference>
<dbReference type="InterPro" id="IPR048051">
    <property type="entry name" value="BapA-like_prefix-like"/>
</dbReference>
<gene>
    <name evidence="4" type="primary">rzcA_2</name>
    <name evidence="4" type="ORF">GTPT_0839</name>
</gene>
<dbReference type="Pfam" id="PF22783">
    <property type="entry name" value="BapA_N"/>
    <property type="match status" value="1"/>
</dbReference>
<dbReference type="InterPro" id="IPR010221">
    <property type="entry name" value="VCBS_dom"/>
</dbReference>
<dbReference type="Proteomes" id="UP000028602">
    <property type="component" value="Unassembled WGS sequence"/>
</dbReference>
<sequence>MKNLSLSTAVVINKTDGLSKNVNIDNLVLSGSSVVKLHIDPATVRSFERHGNDLTIVINDGHRVVIKNFFVHENDSHRNELILEDGAGVYWWGQYTSPWSAFTFTEIEWHDGLPIFAGLAGAGLLGLAALLAGGHGHNDQSSSSGHSSTPLTASAEPLSTNKGTAVGGRITVQDPDSAAIKYTLEIKPSHGTVELHNDGSYTFTPASGFSGQDAFTVLVRDANGATVPVKIPVTVHVGAVDDMAVTKENTPVSGNVLTNDTDKESDPVKVTQFTVDGHTVKAGETATISGVGTLTISSDGKYTFTPVNGYTGKVPAATYTITDGHTSSSA</sequence>
<dbReference type="Pfam" id="PF17803">
    <property type="entry name" value="Cadherin_4"/>
    <property type="match status" value="1"/>
</dbReference>
<feature type="compositionally biased region" description="Low complexity" evidence="1">
    <location>
        <begin position="139"/>
        <end position="148"/>
    </location>
</feature>
<dbReference type="EMBL" id="JMPR01000016">
    <property type="protein sequence ID" value="KFD21255.1"/>
    <property type="molecule type" value="Genomic_DNA"/>
</dbReference>
<feature type="compositionally biased region" description="Polar residues" evidence="1">
    <location>
        <begin position="149"/>
        <end position="163"/>
    </location>
</feature>
<dbReference type="Gene3D" id="2.60.40.3440">
    <property type="match status" value="1"/>
</dbReference>
<name>A0A085JLA9_9GAMM</name>
<organism evidence="4 5">
    <name type="scientific">Tatumella ptyseos ATCC 33301</name>
    <dbReference type="NCBI Taxonomy" id="1005995"/>
    <lineage>
        <taxon>Bacteria</taxon>
        <taxon>Pseudomonadati</taxon>
        <taxon>Pseudomonadota</taxon>
        <taxon>Gammaproteobacteria</taxon>
        <taxon>Enterobacterales</taxon>
        <taxon>Erwiniaceae</taxon>
        <taxon>Tatumella</taxon>
    </lineage>
</organism>
<evidence type="ECO:0000256" key="1">
    <source>
        <dbReference type="SAM" id="MobiDB-lite"/>
    </source>
</evidence>
<feature type="domain" description="Biofilm-associated protein BapA-like prefix-like" evidence="3">
    <location>
        <begin position="10"/>
        <end position="113"/>
    </location>
</feature>